<feature type="transmembrane region" description="Helical" evidence="1">
    <location>
        <begin position="130"/>
        <end position="154"/>
    </location>
</feature>
<accession>A0ABR1VLW3</accession>
<evidence type="ECO:0000313" key="3">
    <source>
        <dbReference type="Proteomes" id="UP001446871"/>
    </source>
</evidence>
<protein>
    <submittedName>
        <fullName evidence="2">Uncharacterized protein</fullName>
    </submittedName>
</protein>
<feature type="transmembrane region" description="Helical" evidence="1">
    <location>
        <begin position="52"/>
        <end position="70"/>
    </location>
</feature>
<proteinExistence type="predicted"/>
<keyword evidence="1" id="KW-0472">Membrane</keyword>
<evidence type="ECO:0000256" key="1">
    <source>
        <dbReference type="SAM" id="Phobius"/>
    </source>
</evidence>
<reference evidence="2 3" key="1">
    <citation type="submission" date="2023-01" db="EMBL/GenBank/DDBJ databases">
        <title>Analysis of 21 Apiospora genomes using comparative genomics revels a genus with tremendous synthesis potential of carbohydrate active enzymes and secondary metabolites.</title>
        <authorList>
            <person name="Sorensen T."/>
        </authorList>
    </citation>
    <scope>NUCLEOTIDE SEQUENCE [LARGE SCALE GENOMIC DNA]</scope>
    <source>
        <strain evidence="2 3">CBS 83171</strain>
    </source>
</reference>
<dbReference type="Proteomes" id="UP001446871">
    <property type="component" value="Unassembled WGS sequence"/>
</dbReference>
<organism evidence="2 3">
    <name type="scientific">Apiospora saccharicola</name>
    <dbReference type="NCBI Taxonomy" id="335842"/>
    <lineage>
        <taxon>Eukaryota</taxon>
        <taxon>Fungi</taxon>
        <taxon>Dikarya</taxon>
        <taxon>Ascomycota</taxon>
        <taxon>Pezizomycotina</taxon>
        <taxon>Sordariomycetes</taxon>
        <taxon>Xylariomycetidae</taxon>
        <taxon>Amphisphaeriales</taxon>
        <taxon>Apiosporaceae</taxon>
        <taxon>Apiospora</taxon>
    </lineage>
</organism>
<gene>
    <name evidence="2" type="ORF">PG996_005597</name>
</gene>
<comment type="caution">
    <text evidence="2">The sequence shown here is derived from an EMBL/GenBank/DDBJ whole genome shotgun (WGS) entry which is preliminary data.</text>
</comment>
<dbReference type="EMBL" id="JAQQWM010000003">
    <property type="protein sequence ID" value="KAK8072249.1"/>
    <property type="molecule type" value="Genomic_DNA"/>
</dbReference>
<feature type="transmembrane region" description="Helical" evidence="1">
    <location>
        <begin position="90"/>
        <end position="110"/>
    </location>
</feature>
<keyword evidence="1" id="KW-1133">Transmembrane helix</keyword>
<keyword evidence="1" id="KW-0812">Transmembrane</keyword>
<keyword evidence="3" id="KW-1185">Reference proteome</keyword>
<name>A0ABR1VLW3_9PEZI</name>
<sequence>MSGTGESRSWGTFIWRLFWISVFACAPAYFAWVTNNSIKPYFEERGMGSDAAHTGLVLASCIMHAISPYVRRTLDFMLLPAPPGRAYQQFSGALSIVALVFDCLTAKYAWEWRQMFEVAGETVLAQNCLALFIIAIIGLALEAIVLGLVLLFLFTMGGTAAISEL</sequence>
<evidence type="ECO:0000313" key="2">
    <source>
        <dbReference type="EMBL" id="KAK8072249.1"/>
    </source>
</evidence>
<feature type="transmembrane region" description="Helical" evidence="1">
    <location>
        <begin position="12"/>
        <end position="32"/>
    </location>
</feature>